<reference evidence="1 2" key="1">
    <citation type="journal article" date="2018" name="Sci. Data">
        <title>The draft genome sequence of cork oak.</title>
        <authorList>
            <person name="Ramos A.M."/>
            <person name="Usie A."/>
            <person name="Barbosa P."/>
            <person name="Barros P.M."/>
            <person name="Capote T."/>
            <person name="Chaves I."/>
            <person name="Simoes F."/>
            <person name="Abreu I."/>
            <person name="Carrasquinho I."/>
            <person name="Faro C."/>
            <person name="Guimaraes J.B."/>
            <person name="Mendonca D."/>
            <person name="Nobrega F."/>
            <person name="Rodrigues L."/>
            <person name="Saibo N.J.M."/>
            <person name="Varela M.C."/>
            <person name="Egas C."/>
            <person name="Matos J."/>
            <person name="Miguel C.M."/>
            <person name="Oliveira M.M."/>
            <person name="Ricardo C.P."/>
            <person name="Goncalves S."/>
        </authorList>
    </citation>
    <scope>NUCLEOTIDE SEQUENCE [LARGE SCALE GENOMIC DNA]</scope>
    <source>
        <strain evidence="2">cv. HL8</strain>
    </source>
</reference>
<dbReference type="EMBL" id="PKMF04000200">
    <property type="protein sequence ID" value="KAK7843547.1"/>
    <property type="molecule type" value="Genomic_DNA"/>
</dbReference>
<protein>
    <recommendedName>
        <fullName evidence="3">Secreted protein</fullName>
    </recommendedName>
</protein>
<comment type="caution">
    <text evidence="1">The sequence shown here is derived from an EMBL/GenBank/DDBJ whole genome shotgun (WGS) entry which is preliminary data.</text>
</comment>
<evidence type="ECO:0000313" key="2">
    <source>
        <dbReference type="Proteomes" id="UP000237347"/>
    </source>
</evidence>
<name>A0AAW0KWF0_QUESU</name>
<organism evidence="1 2">
    <name type="scientific">Quercus suber</name>
    <name type="common">Cork oak</name>
    <dbReference type="NCBI Taxonomy" id="58331"/>
    <lineage>
        <taxon>Eukaryota</taxon>
        <taxon>Viridiplantae</taxon>
        <taxon>Streptophyta</taxon>
        <taxon>Embryophyta</taxon>
        <taxon>Tracheophyta</taxon>
        <taxon>Spermatophyta</taxon>
        <taxon>Magnoliopsida</taxon>
        <taxon>eudicotyledons</taxon>
        <taxon>Gunneridae</taxon>
        <taxon>Pentapetalae</taxon>
        <taxon>rosids</taxon>
        <taxon>fabids</taxon>
        <taxon>Fagales</taxon>
        <taxon>Fagaceae</taxon>
        <taxon>Quercus</taxon>
    </lineage>
</organism>
<gene>
    <name evidence="1" type="ORF">CFP56_012152</name>
</gene>
<evidence type="ECO:0000313" key="1">
    <source>
        <dbReference type="EMBL" id="KAK7843547.1"/>
    </source>
</evidence>
<sequence length="79" mass="9303">MEVIFLSVSFTQQLLECTEICILVLFNTSNEIANEIRKEIRVGTNYYLILKKRYAHCSFFIIGQISVIHYLWRQSGKID</sequence>
<keyword evidence="2" id="KW-1185">Reference proteome</keyword>
<accession>A0AAW0KWF0</accession>
<proteinExistence type="predicted"/>
<dbReference type="Proteomes" id="UP000237347">
    <property type="component" value="Unassembled WGS sequence"/>
</dbReference>
<dbReference type="AlphaFoldDB" id="A0AAW0KWF0"/>
<evidence type="ECO:0008006" key="3">
    <source>
        <dbReference type="Google" id="ProtNLM"/>
    </source>
</evidence>